<proteinExistence type="predicted"/>
<evidence type="ECO:0000313" key="2">
    <source>
        <dbReference type="Proteomes" id="UP000887566"/>
    </source>
</evidence>
<name>A0A914UKH2_9BILA</name>
<evidence type="ECO:0000259" key="1">
    <source>
        <dbReference type="Pfam" id="PF10551"/>
    </source>
</evidence>
<protein>
    <submittedName>
        <fullName evidence="3">MULE transposase domain-containing protein</fullName>
    </submittedName>
</protein>
<accession>A0A914UKH2</accession>
<keyword evidence="2" id="KW-1185">Reference proteome</keyword>
<dbReference type="WBParaSite" id="PSAMB.scaffold10794size3829.g33632.t1">
    <property type="protein sequence ID" value="PSAMB.scaffold10794size3829.g33632.t1"/>
    <property type="gene ID" value="PSAMB.scaffold10794size3829.g33632"/>
</dbReference>
<dbReference type="Pfam" id="PF10551">
    <property type="entry name" value="MULE"/>
    <property type="match status" value="1"/>
</dbReference>
<evidence type="ECO:0000313" key="3">
    <source>
        <dbReference type="WBParaSite" id="PSAMB.scaffold10794size3829.g33632.t1"/>
    </source>
</evidence>
<dbReference type="Proteomes" id="UP000887566">
    <property type="component" value="Unplaced"/>
</dbReference>
<dbReference type="AlphaFoldDB" id="A0A914UKH2"/>
<dbReference type="InterPro" id="IPR018289">
    <property type="entry name" value="MULE_transposase_dom"/>
</dbReference>
<sequence length="516" mass="59233">MWKADGTFKSAPKGHTQLYTIHARHTRGETIPALYAVMVRKTKSNYRKLFRWLNAELEDEDGSIGALQTVLIDFEPAAKGAFDIEFFSSARNIAVKGCRFHYGQAVSRNFDKKGLKPLKDNDEVFKWRKEILGLALLPPKYVRFIWNTSLRYPPKIRGFSKQFQNFVKYFENQWLSSEEHILHWNHFDNSLCRTTNSAEGWHAGLKATWSGMKPILTTFIEWLKKKNEEHVTRMVQLDDDSFAIKRRDAAYIRLDAQILAAEEHVTRMVQLDDDSFAIKRRDAAYIRLDAQILAAKQRFTALESIENQHYEPDMIPIILRHLRHVSSLCGNVRSKKNAIAPVPIDPSSISLLDPIEPLTTIDLAIASVIRAATNRCRAVVHTYLPPCTCQRSITQQMPPDDDLLDISDDLALEQEETEDSEAAEPESVESLLEFGPCKECQENTADLCSACKLHMHFECGAYRDESIISLCDDCCNEIADVNHIYGRMARRKELEARLQRVYDENFVSDPNCLFYH</sequence>
<feature type="domain" description="MULE transposase" evidence="1">
    <location>
        <begin position="2"/>
        <end position="101"/>
    </location>
</feature>
<reference evidence="3" key="1">
    <citation type="submission" date="2022-11" db="UniProtKB">
        <authorList>
            <consortium name="WormBaseParasite"/>
        </authorList>
    </citation>
    <scope>IDENTIFICATION</scope>
</reference>
<organism evidence="2 3">
    <name type="scientific">Plectus sambesii</name>
    <dbReference type="NCBI Taxonomy" id="2011161"/>
    <lineage>
        <taxon>Eukaryota</taxon>
        <taxon>Metazoa</taxon>
        <taxon>Ecdysozoa</taxon>
        <taxon>Nematoda</taxon>
        <taxon>Chromadorea</taxon>
        <taxon>Plectida</taxon>
        <taxon>Plectina</taxon>
        <taxon>Plectoidea</taxon>
        <taxon>Plectidae</taxon>
        <taxon>Plectus</taxon>
    </lineage>
</organism>